<dbReference type="InterPro" id="IPR044713">
    <property type="entry name" value="DNJA1/2-like"/>
</dbReference>
<dbReference type="InterPro" id="IPR018253">
    <property type="entry name" value="DnaJ_domain_CS"/>
</dbReference>
<feature type="chain" id="PRO_5004286644" evidence="11">
    <location>
        <begin position="20"/>
        <end position="366"/>
    </location>
</feature>
<dbReference type="InParanoid" id="Q756C1"/>
<feature type="domain" description="CR-type" evidence="13">
    <location>
        <begin position="147"/>
        <end position="228"/>
    </location>
</feature>
<dbReference type="Gene3D" id="1.10.287.110">
    <property type="entry name" value="DnaJ domain"/>
    <property type="match status" value="1"/>
</dbReference>
<evidence type="ECO:0000256" key="11">
    <source>
        <dbReference type="SAM" id="SignalP"/>
    </source>
</evidence>
<dbReference type="GO" id="GO:0042026">
    <property type="term" value="P:protein refolding"/>
    <property type="evidence" value="ECO:0000318"/>
    <property type="project" value="GO_Central"/>
</dbReference>
<dbReference type="GO" id="GO:0015031">
    <property type="term" value="P:protein transport"/>
    <property type="evidence" value="ECO:0007669"/>
    <property type="project" value="UniProtKB-KW"/>
</dbReference>
<dbReference type="PRINTS" id="PR00625">
    <property type="entry name" value="JDOMAIN"/>
</dbReference>
<keyword evidence="15" id="KW-1185">Reference proteome</keyword>
<dbReference type="FunFam" id="2.10.230.10:FF:000001">
    <property type="entry name" value="DnaJ subfamily A member 2"/>
    <property type="match status" value="1"/>
</dbReference>
<dbReference type="GO" id="GO:0005783">
    <property type="term" value="C:endoplasmic reticulum"/>
    <property type="evidence" value="ECO:0007669"/>
    <property type="project" value="UniProtKB-SubCell"/>
</dbReference>
<protein>
    <submittedName>
        <fullName evidence="14">AER346Wp</fullName>
    </submittedName>
</protein>
<dbReference type="Pfam" id="PF00684">
    <property type="entry name" value="DnaJ_CXXCXGXG"/>
    <property type="match status" value="1"/>
</dbReference>
<organism evidence="14 15">
    <name type="scientific">Eremothecium gossypii (strain ATCC 10895 / CBS 109.51 / FGSC 9923 / NRRL Y-1056)</name>
    <name type="common">Yeast</name>
    <name type="synonym">Ashbya gossypii</name>
    <dbReference type="NCBI Taxonomy" id="284811"/>
    <lineage>
        <taxon>Eukaryota</taxon>
        <taxon>Fungi</taxon>
        <taxon>Dikarya</taxon>
        <taxon>Ascomycota</taxon>
        <taxon>Saccharomycotina</taxon>
        <taxon>Saccharomycetes</taxon>
        <taxon>Saccharomycetales</taxon>
        <taxon>Saccharomycetaceae</taxon>
        <taxon>Eremothecium</taxon>
    </lineage>
</organism>
<dbReference type="PROSITE" id="PS00636">
    <property type="entry name" value="DNAJ_1"/>
    <property type="match status" value="1"/>
</dbReference>
<dbReference type="SMART" id="SM00271">
    <property type="entry name" value="DnaJ"/>
    <property type="match status" value="1"/>
</dbReference>
<dbReference type="GO" id="GO:0005737">
    <property type="term" value="C:cytoplasm"/>
    <property type="evidence" value="ECO:0000318"/>
    <property type="project" value="GO_Central"/>
</dbReference>
<evidence type="ECO:0000256" key="5">
    <source>
        <dbReference type="ARBA" id="ARBA00022771"/>
    </source>
</evidence>
<keyword evidence="5 10" id="KW-0863">Zinc-finger</keyword>
<evidence type="ECO:0000259" key="13">
    <source>
        <dbReference type="PROSITE" id="PS51188"/>
    </source>
</evidence>
<dbReference type="CDD" id="cd06257">
    <property type="entry name" value="DnaJ"/>
    <property type="match status" value="1"/>
</dbReference>
<evidence type="ECO:0000256" key="8">
    <source>
        <dbReference type="ARBA" id="ARBA00022927"/>
    </source>
</evidence>
<dbReference type="InterPro" id="IPR002939">
    <property type="entry name" value="DnaJ_C"/>
</dbReference>
<evidence type="ECO:0000259" key="12">
    <source>
        <dbReference type="PROSITE" id="PS50076"/>
    </source>
</evidence>
<keyword evidence="2" id="KW-0813">Transport</keyword>
<dbReference type="OrthoDB" id="550424at2759"/>
<reference evidence="15" key="2">
    <citation type="journal article" date="2013" name="G3 (Bethesda)">
        <title>Genomes of Ashbya fungi isolated from insects reveal four mating-type loci, numerous translocations, lack of transposons, and distinct gene duplications.</title>
        <authorList>
            <person name="Dietrich F.S."/>
            <person name="Voegeli S."/>
            <person name="Kuo S."/>
            <person name="Philippsen P."/>
        </authorList>
    </citation>
    <scope>GENOME REANNOTATION</scope>
    <source>
        <strain evidence="15">ATCC 10895 / CBS 109.51 / FGSC 9923 / NRRL Y-1056</strain>
    </source>
</reference>
<evidence type="ECO:0000313" key="14">
    <source>
        <dbReference type="EMBL" id="AAS53026.2"/>
    </source>
</evidence>
<dbReference type="Proteomes" id="UP000000591">
    <property type="component" value="Chromosome V"/>
</dbReference>
<dbReference type="GO" id="GO:0030544">
    <property type="term" value="F:Hsp70 protein binding"/>
    <property type="evidence" value="ECO:0007669"/>
    <property type="project" value="InterPro"/>
</dbReference>
<gene>
    <name evidence="14" type="ORF">AGOS_AER346W</name>
</gene>
<keyword evidence="8" id="KW-0653">Protein transport</keyword>
<dbReference type="AlphaFoldDB" id="Q756C1"/>
<keyword evidence="4" id="KW-0677">Repeat</keyword>
<evidence type="ECO:0000256" key="3">
    <source>
        <dbReference type="ARBA" id="ARBA00022723"/>
    </source>
</evidence>
<dbReference type="PROSITE" id="PS51188">
    <property type="entry name" value="ZF_CR"/>
    <property type="match status" value="1"/>
</dbReference>
<dbReference type="OMA" id="KWHEDGD"/>
<dbReference type="SUPFAM" id="SSF46565">
    <property type="entry name" value="Chaperone J-domain"/>
    <property type="match status" value="1"/>
</dbReference>
<feature type="signal peptide" evidence="11">
    <location>
        <begin position="1"/>
        <end position="19"/>
    </location>
</feature>
<dbReference type="Gene3D" id="2.60.260.20">
    <property type="entry name" value="Urease metallochaperone UreE, N-terminal domain"/>
    <property type="match status" value="2"/>
</dbReference>
<dbReference type="InterPro" id="IPR001305">
    <property type="entry name" value="HSP_DnaJ_Cys-rich_dom"/>
</dbReference>
<evidence type="ECO:0000256" key="2">
    <source>
        <dbReference type="ARBA" id="ARBA00022448"/>
    </source>
</evidence>
<evidence type="ECO:0000256" key="9">
    <source>
        <dbReference type="ARBA" id="ARBA00023186"/>
    </source>
</evidence>
<keyword evidence="6" id="KW-0256">Endoplasmic reticulum</keyword>
<dbReference type="InterPro" id="IPR036410">
    <property type="entry name" value="HSP_DnaJ_Cys-rich_dom_sf"/>
</dbReference>
<comment type="subcellular location">
    <subcellularLocation>
        <location evidence="1">Endoplasmic reticulum</location>
    </subcellularLocation>
</comment>
<dbReference type="GeneID" id="4621416"/>
<evidence type="ECO:0000313" key="15">
    <source>
        <dbReference type="Proteomes" id="UP000000591"/>
    </source>
</evidence>
<dbReference type="eggNOG" id="KOG0712">
    <property type="taxonomic scope" value="Eukaryota"/>
</dbReference>
<dbReference type="InterPro" id="IPR008971">
    <property type="entry name" value="HSP40/DnaJ_pept-bd"/>
</dbReference>
<dbReference type="FunFam" id="1.10.287.110:FF:000124">
    <property type="entry name" value="SCJ1p protein"/>
    <property type="match status" value="1"/>
</dbReference>
<evidence type="ECO:0000256" key="6">
    <source>
        <dbReference type="ARBA" id="ARBA00022824"/>
    </source>
</evidence>
<reference evidence="14 15" key="1">
    <citation type="journal article" date="2004" name="Science">
        <title>The Ashbya gossypii genome as a tool for mapping the ancient Saccharomyces cerevisiae genome.</title>
        <authorList>
            <person name="Dietrich F.S."/>
            <person name="Voegeli S."/>
            <person name="Brachat S."/>
            <person name="Lerch A."/>
            <person name="Gates K."/>
            <person name="Steiner S."/>
            <person name="Mohr C."/>
            <person name="Pohlmann R."/>
            <person name="Luedi P."/>
            <person name="Choi S."/>
            <person name="Wing R.A."/>
            <person name="Flavier A."/>
            <person name="Gaffney T.D."/>
            <person name="Philippsen P."/>
        </authorList>
    </citation>
    <scope>NUCLEOTIDE SEQUENCE [LARGE SCALE GENOMIC DNA]</scope>
    <source>
        <strain evidence="15">ATCC 10895 / CBS 109.51 / FGSC 9923 / NRRL Y-1056</strain>
    </source>
</reference>
<keyword evidence="11" id="KW-0732">Signal</keyword>
<dbReference type="GO" id="GO:0051082">
    <property type="term" value="F:unfolded protein binding"/>
    <property type="evidence" value="ECO:0007669"/>
    <property type="project" value="InterPro"/>
</dbReference>
<dbReference type="GO" id="GO:0072655">
    <property type="term" value="P:establishment of protein localization to mitochondrion"/>
    <property type="evidence" value="ECO:0007669"/>
    <property type="project" value="UniProtKB-ARBA"/>
</dbReference>
<keyword evidence="7 10" id="KW-0862">Zinc</keyword>
<name>Q756C1_EREGS</name>
<accession>Q756C1</accession>
<sequence>MARIGLLLALWALPLLALAQDYYAILGVDREATEKDIKSAYRQLSKKYHPDKNPGDTTAHHNFIEVGEAYEALSDPEKRRIYDQYGAEALKNGGGAEGGHGGFHDPFDIFEQMFGGGARFGGGQRRRQRSQSLQVQEELTLRQYYHGTAVEFTLSLNDHCDHCGATGSEDGKVERCTQCSGRGVIVQVVRQGFMTQQFQQVCPRCEGRGESITKKCKVCQGHKVIKKNKSFRVEVPPGAPRDFVAVQQGEAEKVPDMDPGDIYVKVSENTRDNMGYRRQGANLFRTEVLSLKEALHGDWKRELEFLDPSKKVPLSRKKGQTVQHGEVERVPGFGMPLPDSAGFGDLYVDYVVILPGTFDSRIMDEL</sequence>
<feature type="zinc finger region" description="CR-type" evidence="10">
    <location>
        <begin position="147"/>
        <end position="228"/>
    </location>
</feature>
<dbReference type="SUPFAM" id="SSF49493">
    <property type="entry name" value="HSP40/DnaJ peptide-binding domain"/>
    <property type="match status" value="2"/>
</dbReference>
<dbReference type="CDD" id="cd10747">
    <property type="entry name" value="DnaJ_C"/>
    <property type="match status" value="1"/>
</dbReference>
<dbReference type="InterPro" id="IPR001623">
    <property type="entry name" value="DnaJ_domain"/>
</dbReference>
<dbReference type="GO" id="GO:0051087">
    <property type="term" value="F:protein-folding chaperone binding"/>
    <property type="evidence" value="ECO:0000318"/>
    <property type="project" value="GO_Central"/>
</dbReference>
<dbReference type="PROSITE" id="PS50076">
    <property type="entry name" value="DNAJ_2"/>
    <property type="match status" value="1"/>
</dbReference>
<dbReference type="STRING" id="284811.Q756C1"/>
<dbReference type="Pfam" id="PF01556">
    <property type="entry name" value="DnaJ_C"/>
    <property type="match status" value="1"/>
</dbReference>
<keyword evidence="3 10" id="KW-0479">Metal-binding</keyword>
<dbReference type="PANTHER" id="PTHR43888">
    <property type="entry name" value="DNAJ-LIKE-2, ISOFORM A-RELATED"/>
    <property type="match status" value="1"/>
</dbReference>
<dbReference type="KEGG" id="ago:AGOS_AER346W"/>
<dbReference type="FunCoup" id="Q756C1">
    <property type="interactions" value="528"/>
</dbReference>
<dbReference type="RefSeq" id="NP_985202.2">
    <property type="nucleotide sequence ID" value="NM_210556.2"/>
</dbReference>
<dbReference type="Gene3D" id="2.10.230.10">
    <property type="entry name" value="Heat shock protein DnaJ, cysteine-rich domain"/>
    <property type="match status" value="1"/>
</dbReference>
<dbReference type="InterPro" id="IPR036869">
    <property type="entry name" value="J_dom_sf"/>
</dbReference>
<evidence type="ECO:0000256" key="10">
    <source>
        <dbReference type="PROSITE-ProRule" id="PRU00546"/>
    </source>
</evidence>
<dbReference type="SUPFAM" id="SSF57938">
    <property type="entry name" value="DnaJ/Hsp40 cysteine-rich domain"/>
    <property type="match status" value="1"/>
</dbReference>
<evidence type="ECO:0000256" key="4">
    <source>
        <dbReference type="ARBA" id="ARBA00022737"/>
    </source>
</evidence>
<evidence type="ECO:0000256" key="7">
    <source>
        <dbReference type="ARBA" id="ARBA00022833"/>
    </source>
</evidence>
<dbReference type="HOGENOM" id="CLU_017633_0_2_1"/>
<evidence type="ECO:0000256" key="1">
    <source>
        <dbReference type="ARBA" id="ARBA00004240"/>
    </source>
</evidence>
<feature type="domain" description="J" evidence="12">
    <location>
        <begin position="21"/>
        <end position="86"/>
    </location>
</feature>
<dbReference type="EMBL" id="AE016818">
    <property type="protein sequence ID" value="AAS53026.2"/>
    <property type="molecule type" value="Genomic_DNA"/>
</dbReference>
<keyword evidence="9" id="KW-0143">Chaperone</keyword>
<dbReference type="Pfam" id="PF00226">
    <property type="entry name" value="DnaJ"/>
    <property type="match status" value="1"/>
</dbReference>
<dbReference type="GO" id="GO:0008270">
    <property type="term" value="F:zinc ion binding"/>
    <property type="evidence" value="ECO:0007669"/>
    <property type="project" value="UniProtKB-KW"/>
</dbReference>
<proteinExistence type="predicted"/>
<dbReference type="CDD" id="cd10719">
    <property type="entry name" value="DnaJ_zf"/>
    <property type="match status" value="1"/>
</dbReference>
<dbReference type="GO" id="GO:0001671">
    <property type="term" value="F:ATPase activator activity"/>
    <property type="evidence" value="ECO:0007669"/>
    <property type="project" value="UniProtKB-ARBA"/>
</dbReference>